<feature type="domain" description="HTH lacI-type" evidence="5">
    <location>
        <begin position="25"/>
        <end position="79"/>
    </location>
</feature>
<keyword evidence="3 6" id="KW-0238">DNA-binding</keyword>
<dbReference type="PANTHER" id="PTHR30146:SF148">
    <property type="entry name" value="HTH-TYPE TRANSCRIPTIONAL REPRESSOR PURR-RELATED"/>
    <property type="match status" value="1"/>
</dbReference>
<dbReference type="Pfam" id="PF00356">
    <property type="entry name" value="LacI"/>
    <property type="match status" value="1"/>
</dbReference>
<evidence type="ECO:0000256" key="2">
    <source>
        <dbReference type="ARBA" id="ARBA00023015"/>
    </source>
</evidence>
<dbReference type="InterPro" id="IPR010982">
    <property type="entry name" value="Lambda_DNA-bd_dom_sf"/>
</dbReference>
<keyword evidence="4" id="KW-0804">Transcription</keyword>
<dbReference type="InterPro" id="IPR028082">
    <property type="entry name" value="Peripla_BP_I"/>
</dbReference>
<organism evidence="6 7">
    <name type="scientific">Kocuria salsicia</name>
    <dbReference type="NCBI Taxonomy" id="664639"/>
    <lineage>
        <taxon>Bacteria</taxon>
        <taxon>Bacillati</taxon>
        <taxon>Actinomycetota</taxon>
        <taxon>Actinomycetes</taxon>
        <taxon>Micrococcales</taxon>
        <taxon>Micrococcaceae</taxon>
        <taxon>Kocuria</taxon>
    </lineage>
</organism>
<dbReference type="GO" id="GO:0003677">
    <property type="term" value="F:DNA binding"/>
    <property type="evidence" value="ECO:0007669"/>
    <property type="project" value="UniProtKB-KW"/>
</dbReference>
<accession>A0ABV3KGI2</accession>
<keyword evidence="1" id="KW-0678">Repressor</keyword>
<sequence>MTLSPDTRAKELGVAQLPSTPRPPATLRDVAAAAGVSVATASRVLSGNPATSSTSRQAVTAAAAQLDFHPNVQARALRSSRTASIGLLIPDIRNPHFGDLAHCVEMHARERGLVTLISASDERLDTQETALRLLMSHNVDGLIVVPQGRRDSPRGPEALDAVVQRGIPLVLADRMVSGLDVPAVVPGTNGLTDAVNELLSLGHERIALIAGPATSSTGRERRLAFDAALDAAGATPDPDLVHEGDFQPASGREGVARLLGLPPGRRPSAVVIADGPMAVGALAALNERGVRIPQDLSVVAHDDLDAFRLCDPPVSAIAQDIAAMGAVALNLLLEPPADGEERTVRQPTLFIQRGSVAEAGLQKSTTTMEGGDDS</sequence>
<dbReference type="Pfam" id="PF13377">
    <property type="entry name" value="Peripla_BP_3"/>
    <property type="match status" value="1"/>
</dbReference>
<dbReference type="Proteomes" id="UP001553031">
    <property type="component" value="Unassembled WGS sequence"/>
</dbReference>
<dbReference type="PANTHER" id="PTHR30146">
    <property type="entry name" value="LACI-RELATED TRANSCRIPTIONAL REPRESSOR"/>
    <property type="match status" value="1"/>
</dbReference>
<dbReference type="EMBL" id="JBFBLL010000005">
    <property type="protein sequence ID" value="MEV8158304.1"/>
    <property type="molecule type" value="Genomic_DNA"/>
</dbReference>
<protein>
    <submittedName>
        <fullName evidence="6">LacI family DNA-binding transcriptional regulator</fullName>
    </submittedName>
</protein>
<dbReference type="InterPro" id="IPR000843">
    <property type="entry name" value="HTH_LacI"/>
</dbReference>
<name>A0ABV3KGI2_9MICC</name>
<dbReference type="Gene3D" id="1.10.260.40">
    <property type="entry name" value="lambda repressor-like DNA-binding domains"/>
    <property type="match status" value="1"/>
</dbReference>
<evidence type="ECO:0000313" key="7">
    <source>
        <dbReference type="Proteomes" id="UP001553031"/>
    </source>
</evidence>
<gene>
    <name evidence="6" type="ORF">AB0O96_08880</name>
</gene>
<evidence type="ECO:0000256" key="3">
    <source>
        <dbReference type="ARBA" id="ARBA00023125"/>
    </source>
</evidence>
<dbReference type="InterPro" id="IPR046335">
    <property type="entry name" value="LacI/GalR-like_sensor"/>
</dbReference>
<dbReference type="PROSITE" id="PS50932">
    <property type="entry name" value="HTH_LACI_2"/>
    <property type="match status" value="1"/>
</dbReference>
<evidence type="ECO:0000256" key="4">
    <source>
        <dbReference type="ARBA" id="ARBA00023163"/>
    </source>
</evidence>
<keyword evidence="2" id="KW-0805">Transcription regulation</keyword>
<dbReference type="SUPFAM" id="SSF53822">
    <property type="entry name" value="Periplasmic binding protein-like I"/>
    <property type="match status" value="1"/>
</dbReference>
<reference evidence="6 7" key="1">
    <citation type="submission" date="2024-06" db="EMBL/GenBank/DDBJ databases">
        <title>The Natural Products Discovery Center: Release of the First 8490 Sequenced Strains for Exploring Actinobacteria Biosynthetic Diversity.</title>
        <authorList>
            <person name="Kalkreuter E."/>
            <person name="Kautsar S.A."/>
            <person name="Yang D."/>
            <person name="Bader C.D."/>
            <person name="Teijaro C.N."/>
            <person name="Fluegel L."/>
            <person name="Davis C.M."/>
            <person name="Simpson J.R."/>
            <person name="Lauterbach L."/>
            <person name="Steele A.D."/>
            <person name="Gui C."/>
            <person name="Meng S."/>
            <person name="Li G."/>
            <person name="Viehrig K."/>
            <person name="Ye F."/>
            <person name="Su P."/>
            <person name="Kiefer A.F."/>
            <person name="Nichols A."/>
            <person name="Cepeda A.J."/>
            <person name="Yan W."/>
            <person name="Fan B."/>
            <person name="Jiang Y."/>
            <person name="Adhikari A."/>
            <person name="Zheng C.-J."/>
            <person name="Schuster L."/>
            <person name="Cowan T.M."/>
            <person name="Smanski M.J."/>
            <person name="Chevrette M.G."/>
            <person name="De Carvalho L.P.S."/>
            <person name="Shen B."/>
        </authorList>
    </citation>
    <scope>NUCLEOTIDE SEQUENCE [LARGE SCALE GENOMIC DNA]</scope>
    <source>
        <strain evidence="6 7">NPDC079179</strain>
    </source>
</reference>
<dbReference type="PROSITE" id="PS00356">
    <property type="entry name" value="HTH_LACI_1"/>
    <property type="match status" value="1"/>
</dbReference>
<dbReference type="SMART" id="SM00354">
    <property type="entry name" value="HTH_LACI"/>
    <property type="match status" value="1"/>
</dbReference>
<evidence type="ECO:0000259" key="5">
    <source>
        <dbReference type="PROSITE" id="PS50932"/>
    </source>
</evidence>
<dbReference type="Gene3D" id="3.40.50.2300">
    <property type="match status" value="2"/>
</dbReference>
<dbReference type="SUPFAM" id="SSF47413">
    <property type="entry name" value="lambda repressor-like DNA-binding domains"/>
    <property type="match status" value="1"/>
</dbReference>
<comment type="caution">
    <text evidence="6">The sequence shown here is derived from an EMBL/GenBank/DDBJ whole genome shotgun (WGS) entry which is preliminary data.</text>
</comment>
<proteinExistence type="predicted"/>
<keyword evidence="7" id="KW-1185">Reference proteome</keyword>
<evidence type="ECO:0000256" key="1">
    <source>
        <dbReference type="ARBA" id="ARBA00022491"/>
    </source>
</evidence>
<evidence type="ECO:0000313" key="6">
    <source>
        <dbReference type="EMBL" id="MEV8158304.1"/>
    </source>
</evidence>
<dbReference type="RefSeq" id="WP_363784937.1">
    <property type="nucleotide sequence ID" value="NZ_JBFBLL010000005.1"/>
</dbReference>